<keyword evidence="8" id="KW-0812">Transmembrane</keyword>
<dbReference type="InterPro" id="IPR008266">
    <property type="entry name" value="Tyr_kinase_AS"/>
</dbReference>
<dbReference type="RefSeq" id="XP_002678784.1">
    <property type="nucleotide sequence ID" value="XM_002678738.1"/>
</dbReference>
<keyword evidence="8" id="KW-1133">Transmembrane helix</keyword>
<dbReference type="SMART" id="SM00181">
    <property type="entry name" value="EGF"/>
    <property type="match status" value="11"/>
</dbReference>
<evidence type="ECO:0000256" key="8">
    <source>
        <dbReference type="SAM" id="Phobius"/>
    </source>
</evidence>
<dbReference type="PROSITE" id="PS00109">
    <property type="entry name" value="PROTEIN_KINASE_TYR"/>
    <property type="match status" value="1"/>
</dbReference>
<dbReference type="InterPro" id="IPR002859">
    <property type="entry name" value="PKD/REJ-like"/>
</dbReference>
<evidence type="ECO:0000256" key="4">
    <source>
        <dbReference type="ARBA" id="ARBA00022840"/>
    </source>
</evidence>
<dbReference type="Gene3D" id="2.120.10.30">
    <property type="entry name" value="TolB, C-terminal domain"/>
    <property type="match status" value="2"/>
</dbReference>
<keyword evidence="4 7" id="KW-0067">ATP-binding</keyword>
<evidence type="ECO:0000256" key="2">
    <source>
        <dbReference type="ARBA" id="ARBA00022741"/>
    </source>
</evidence>
<dbReference type="GeneID" id="8859352"/>
<accession>D2VB11</accession>
<dbReference type="Gene3D" id="3.30.200.20">
    <property type="entry name" value="Phosphorylase Kinase, domain 1"/>
    <property type="match status" value="1"/>
</dbReference>
<dbReference type="OMA" id="CEECHIF"/>
<evidence type="ECO:0000256" key="1">
    <source>
        <dbReference type="ARBA" id="ARBA00022679"/>
    </source>
</evidence>
<name>D2VB11_NAEGR</name>
<dbReference type="InterPro" id="IPR000719">
    <property type="entry name" value="Prot_kinase_dom"/>
</dbReference>
<keyword evidence="1" id="KW-0808">Transferase</keyword>
<feature type="disulfide bond" evidence="6">
    <location>
        <begin position="837"/>
        <end position="846"/>
    </location>
</feature>
<reference evidence="11 12" key="1">
    <citation type="journal article" date="2010" name="Cell">
        <title>The genome of Naegleria gruberi illuminates early eukaryotic versatility.</title>
        <authorList>
            <person name="Fritz-Laylin L.K."/>
            <person name="Prochnik S.E."/>
            <person name="Ginger M.L."/>
            <person name="Dacks J.B."/>
            <person name="Carpenter M.L."/>
            <person name="Field M.C."/>
            <person name="Kuo A."/>
            <person name="Paredez A."/>
            <person name="Chapman J."/>
            <person name="Pham J."/>
            <person name="Shu S."/>
            <person name="Neupane R."/>
            <person name="Cipriano M."/>
            <person name="Mancuso J."/>
            <person name="Tu H."/>
            <person name="Salamov A."/>
            <person name="Lindquist E."/>
            <person name="Shapiro H."/>
            <person name="Lucas S."/>
            <person name="Grigoriev I.V."/>
            <person name="Cande W.Z."/>
            <person name="Fulton C."/>
            <person name="Rokhsar D.S."/>
            <person name="Dawson S.C."/>
        </authorList>
    </citation>
    <scope>NUCLEOTIDE SEQUENCE [LARGE SCALE GENOMIC DNA]</scope>
    <source>
        <strain evidence="11 12">NEG-M</strain>
    </source>
</reference>
<dbReference type="Pfam" id="PF02010">
    <property type="entry name" value="REJ"/>
    <property type="match status" value="1"/>
</dbReference>
<evidence type="ECO:0000313" key="12">
    <source>
        <dbReference type="Proteomes" id="UP000006671"/>
    </source>
</evidence>
<feature type="domain" description="EGF-like" evidence="10">
    <location>
        <begin position="808"/>
        <end position="847"/>
    </location>
</feature>
<dbReference type="OrthoDB" id="18487at2759"/>
<dbReference type="InterPro" id="IPR011042">
    <property type="entry name" value="6-blade_b-propeller_TolB-like"/>
</dbReference>
<keyword evidence="12" id="KW-1185">Reference proteome</keyword>
<evidence type="ECO:0000259" key="10">
    <source>
        <dbReference type="PROSITE" id="PS50026"/>
    </source>
</evidence>
<dbReference type="PANTHER" id="PTHR44329:SF288">
    <property type="entry name" value="MITOGEN-ACTIVATED PROTEIN KINASE KINASE KINASE 20"/>
    <property type="match status" value="1"/>
</dbReference>
<dbReference type="InterPro" id="IPR013111">
    <property type="entry name" value="EGF_extracell"/>
</dbReference>
<dbReference type="PANTHER" id="PTHR44329">
    <property type="entry name" value="SERINE/THREONINE-PROTEIN KINASE TNNI3K-RELATED"/>
    <property type="match status" value="1"/>
</dbReference>
<gene>
    <name evidence="11" type="ORF">NAEGRDRAFT_66049</name>
</gene>
<keyword evidence="8" id="KW-0472">Membrane</keyword>
<dbReference type="Pfam" id="PF07974">
    <property type="entry name" value="EGF_2"/>
    <property type="match status" value="1"/>
</dbReference>
<dbReference type="eggNOG" id="KOG0192">
    <property type="taxonomic scope" value="Eukaryota"/>
</dbReference>
<dbReference type="EMBL" id="GG738860">
    <property type="protein sequence ID" value="EFC46040.1"/>
    <property type="molecule type" value="Genomic_DNA"/>
</dbReference>
<evidence type="ECO:0000256" key="3">
    <source>
        <dbReference type="ARBA" id="ARBA00022777"/>
    </source>
</evidence>
<dbReference type="InParanoid" id="D2VB11"/>
<evidence type="ECO:0000256" key="5">
    <source>
        <dbReference type="ARBA" id="ARBA00023157"/>
    </source>
</evidence>
<feature type="transmembrane region" description="Helical" evidence="8">
    <location>
        <begin position="31"/>
        <end position="52"/>
    </location>
</feature>
<sequence length="2331" mass="253780">MNYLLQGFSEKSSSTNQSIMKNKSRKGWSNALFLLNYFIIMMIILQISTNYYCLAIPNDKNKTPTCKNGRLITNTTTPQQFASTKCSCFKGYSGSDCNIPVCFGLKASSKSVCGGKGNSKCIAPDTCIKINEATIMKRFQSNAKEDSSCSNRGQMSNGQCICSEGFYGESCEYSNCYDTASQLTCSGRGECSSDNICTCRENDMFGDRCQYTLPDKIYQNDVCGSCIIVAGVSGDAIPSKYSLLNNPTGLFVDETTGFIFFADQGNAKARVLTRDDTIYSIASVSTPTSIAFDKKTRDVYIGTRNGLFKLNSKRELSKLNSLYCSSVIVNGQGHVVFTQGPYNKISKLVNGVQVEVAGDNDGEGKYDGDNKVATDAKKNYPRIALFKTNSSKIIYLAGQYEQGYDPIVISDNVLATTTSVNHPRSLYVKNGELYFADTYNSLVRKITLSTGVLSTIAGNGGERFYGDGGLGTSASLNYPYGIHLHTDGSIYIADTYNSKIRKLDSSKKISSVAGNGYLGYSDNTQPLRASFNLAVSVLINNVGDMYISDYANNVIRKMSSSGAITTIAGQAKISGFADSLNAKTALLNGPFGLYYQESTQTLFFADSLNGRIRKLTKNGAIETVLASINDPREISFHTTHGHMYFTSGGDQTIKVLFSNGTLSVLNIPKDYYIGLHVDSTNDYLYASGYTYIYRFSIAGGSSIDHNQTDPIIDNISKNCTKGCEKGECVNGTCVCKENYGGEICDRPMCFGKLSNESGVCNTHGVCLQPNVCYCYGNWEAEECTQCKSGFTGSNCRTCADGFVGELCNIPICFNVFANESNVCSGHGSCKSPNNCSCFGNWEGESCQSCKEGYTGSECDTPVSGYSGSNCDIPVCFGSSVEGDGSLVCSGHGNCSGPDMCTCNENWSGNDCSTCREGYYGEDCSSCTPGFSGERCDIPSCFGISANASNVCSGNGYCFSPDLCSCFENWKGESCNQCSSDYIGELCDIPSCFGVNGNDRSVCSGHGSCITPSNCSCFNNWEGAMCENCPTGFSGDDCKSCDESHTGEGCDVPICYGLAANNESVCSGNGKCIESSVCVCSGFWTGANCDTCPEKYSGSACDVPVCYGVSANDSMVCSGHGSCVAPSQCFCEGRWAGELCDSCVAGYNGSNCENPICFGEFNTSIVCSGHGLCSALDVCVCSEQWAGETCGKCNSGYYGITCELSCDPQIVKPSLTIKQGSIISYVIGTSIALEPELTIPLCYAGHFSSISYGYASDFFNQSQLVQVDKFLVIGESTKSSGTLISNEGEYSFKVIATLGRLEISTSFEFIVKSNLASLTLDFNIPNMLTQSFEKPLEFEVKASDPSFPSDLTEGDLSLNCWNQDNQLVEKLVDTVFNHTITVSKQLNPGQYVCEATFKKDSRVITKSIQVVLVDVSSSNVLTVTLKLEGQNPTWVNPTKDLTISADIKESIGPNVVYDWKSPFQPMDTTVSNQLVIPSSQLALGKRYNISLIVTDGSKKGFGFISFKTYSPPSMGSFSVSPLFGYSLTTNFMLSGGVDWISFNQDVLTFTFIYRSVGSLAWKSLAESSVQTSLNTTLPSGTWETSVSVSDSFLSYTIYDKPVIVQVNTTDLTVAQLNYVASNPITPSVISSLISYVSSGSSSNIKTSLTKETLDTTLTVSSLKSAISVIDSVSSVVNVFRDSESTVVLEYFSTVLHKTISNGIQMSSDDIQLCLNSATKFEEFFFGSKRRTSRAVSDSLEKITQIYNILTEVQFRKLKEGEGPSRISSLSYYSYCKFMKSDSIAPYSDTITQTSLQFSLLQALNTSRDTLGVPENSMVCLKMYYVQSWRSVMPSSYTVELSFLDIKRDYASVSISSSHNIAKLTIPRMNTGVDKKQTCYLVDTMKKEECSISSTSPLQIVIQTTKTGKFFVGYYEDAATPIVNPSNGDVSLSAFIVIFAIILPILVCGCICAALAIVCGCACKKWKARAALNSHSILRSTQSLPLPNERLDVTFDDINVYNTGINSSPLLPLYIQPSELKLLSKLGSGGYGSVHKAYWKDQLVAVKSTPVPDNSKQIEIPREAALMYSLKHPNIVECYGISIKGKEQLIVMEYVNGNLNQLIGDLCRKSIKMDLDEKIEILLQIATGMNYLHQLNPSIVHRDLTPANVLFDPRTKACKICDFGLSKPLNLENTETKNRSTIYFVPNELICCTDPNLTNNPRAIDVYSFSILAWQVIFEDHPYLYINKEKLFSNSKFKHTPYVDVTNDNLLARVATGLRPVIPFNADTVSKWTQKFIKSKYDNDLIALSMIAIAQLVQNCWNLNPHLRPNFQDVSDTLQTCKNTLSSNHPLLV</sequence>
<dbReference type="KEGG" id="ngr:NAEGRDRAFT_66049"/>
<dbReference type="VEuPathDB" id="AmoebaDB:NAEGRDRAFT_66049"/>
<dbReference type="STRING" id="5762.D2VB11"/>
<dbReference type="GO" id="GO:0005524">
    <property type="term" value="F:ATP binding"/>
    <property type="evidence" value="ECO:0007669"/>
    <property type="project" value="UniProtKB-UniRule"/>
</dbReference>
<dbReference type="Proteomes" id="UP000006671">
    <property type="component" value="Unassembled WGS sequence"/>
</dbReference>
<keyword evidence="5 6" id="KW-1015">Disulfide bond</keyword>
<dbReference type="PROSITE" id="PS00107">
    <property type="entry name" value="PROTEIN_KINASE_ATP"/>
    <property type="match status" value="1"/>
</dbReference>
<dbReference type="PROSITE" id="PS01248">
    <property type="entry name" value="EGF_LAM_1"/>
    <property type="match status" value="1"/>
</dbReference>
<dbReference type="PROSITE" id="PS01186">
    <property type="entry name" value="EGF_2"/>
    <property type="match status" value="2"/>
</dbReference>
<dbReference type="SUPFAM" id="SSF56112">
    <property type="entry name" value="Protein kinase-like (PK-like)"/>
    <property type="match status" value="1"/>
</dbReference>
<dbReference type="InterPro" id="IPR011009">
    <property type="entry name" value="Kinase-like_dom_sf"/>
</dbReference>
<keyword evidence="2 7" id="KW-0547">Nucleotide-binding</keyword>
<dbReference type="PROSITE" id="PS50011">
    <property type="entry name" value="PROTEIN_KINASE_DOM"/>
    <property type="match status" value="1"/>
</dbReference>
<dbReference type="GO" id="GO:0004674">
    <property type="term" value="F:protein serine/threonine kinase activity"/>
    <property type="evidence" value="ECO:0007669"/>
    <property type="project" value="TreeGrafter"/>
</dbReference>
<dbReference type="SUPFAM" id="SSF101898">
    <property type="entry name" value="NHL repeat"/>
    <property type="match status" value="1"/>
</dbReference>
<protein>
    <submittedName>
        <fullName evidence="11">Predicted protein</fullName>
    </submittedName>
</protein>
<evidence type="ECO:0000256" key="7">
    <source>
        <dbReference type="PROSITE-ProRule" id="PRU10141"/>
    </source>
</evidence>
<dbReference type="InterPro" id="IPR000742">
    <property type="entry name" value="EGF"/>
</dbReference>
<dbReference type="SUPFAM" id="SSF63829">
    <property type="entry name" value="Calcium-dependent phosphotriesterase"/>
    <property type="match status" value="1"/>
</dbReference>
<dbReference type="InterPro" id="IPR002049">
    <property type="entry name" value="LE_dom"/>
</dbReference>
<dbReference type="InterPro" id="IPR017441">
    <property type="entry name" value="Protein_kinase_ATP_BS"/>
</dbReference>
<feature type="disulfide bond" evidence="6">
    <location>
        <begin position="1016"/>
        <end position="1025"/>
    </location>
</feature>
<proteinExistence type="predicted"/>
<organism evidence="12">
    <name type="scientific">Naegleria gruberi</name>
    <name type="common">Amoeba</name>
    <dbReference type="NCBI Taxonomy" id="5762"/>
    <lineage>
        <taxon>Eukaryota</taxon>
        <taxon>Discoba</taxon>
        <taxon>Heterolobosea</taxon>
        <taxon>Tetramitia</taxon>
        <taxon>Eutetramitia</taxon>
        <taxon>Vahlkampfiidae</taxon>
        <taxon>Naegleria</taxon>
    </lineage>
</organism>
<keyword evidence="3" id="KW-0418">Kinase</keyword>
<evidence type="ECO:0000259" key="9">
    <source>
        <dbReference type="PROSITE" id="PS50011"/>
    </source>
</evidence>
<dbReference type="Gene3D" id="2.10.25.10">
    <property type="entry name" value="Laminin"/>
    <property type="match status" value="7"/>
</dbReference>
<dbReference type="PROSITE" id="PS00022">
    <property type="entry name" value="EGF_1"/>
    <property type="match status" value="7"/>
</dbReference>
<evidence type="ECO:0000256" key="6">
    <source>
        <dbReference type="PROSITE-ProRule" id="PRU00076"/>
    </source>
</evidence>
<dbReference type="eggNOG" id="KOG1225">
    <property type="taxonomic scope" value="Eukaryota"/>
</dbReference>
<feature type="transmembrane region" description="Helical" evidence="8">
    <location>
        <begin position="1930"/>
        <end position="1957"/>
    </location>
</feature>
<dbReference type="PROSITE" id="PS50026">
    <property type="entry name" value="EGF_3"/>
    <property type="match status" value="2"/>
</dbReference>
<keyword evidence="6" id="KW-0245">EGF-like domain</keyword>
<evidence type="ECO:0000313" key="11">
    <source>
        <dbReference type="EMBL" id="EFC46040.1"/>
    </source>
</evidence>
<comment type="caution">
    <text evidence="6">Lacks conserved residue(s) required for the propagation of feature annotation.</text>
</comment>
<dbReference type="Gene3D" id="1.10.510.10">
    <property type="entry name" value="Transferase(Phosphotransferase) domain 1"/>
    <property type="match status" value="1"/>
</dbReference>
<feature type="domain" description="EGF-like" evidence="10">
    <location>
        <begin position="987"/>
        <end position="1026"/>
    </location>
</feature>
<feature type="binding site" evidence="7">
    <location>
        <position position="2045"/>
    </location>
    <ligand>
        <name>ATP</name>
        <dbReference type="ChEBI" id="CHEBI:30616"/>
    </ligand>
</feature>
<feature type="domain" description="Protein kinase" evidence="9">
    <location>
        <begin position="2018"/>
        <end position="2330"/>
    </location>
</feature>
<dbReference type="Pfam" id="PF00069">
    <property type="entry name" value="Pkinase"/>
    <property type="match status" value="1"/>
</dbReference>
<dbReference type="InterPro" id="IPR051681">
    <property type="entry name" value="Ser/Thr_Kinases-Pseudokinases"/>
</dbReference>